<organism evidence="1 2">
    <name type="scientific">Angiostrongylus cantonensis</name>
    <name type="common">Rat lungworm</name>
    <dbReference type="NCBI Taxonomy" id="6313"/>
    <lineage>
        <taxon>Eukaryota</taxon>
        <taxon>Metazoa</taxon>
        <taxon>Ecdysozoa</taxon>
        <taxon>Nematoda</taxon>
        <taxon>Chromadorea</taxon>
        <taxon>Rhabditida</taxon>
        <taxon>Rhabditina</taxon>
        <taxon>Rhabditomorpha</taxon>
        <taxon>Strongyloidea</taxon>
        <taxon>Metastrongylidae</taxon>
        <taxon>Angiostrongylus</taxon>
    </lineage>
</organism>
<dbReference type="AlphaFoldDB" id="A0A0K0DM52"/>
<dbReference type="InterPro" id="IPR035940">
    <property type="entry name" value="CAP_sf"/>
</dbReference>
<evidence type="ECO:0000313" key="2">
    <source>
        <dbReference type="WBParaSite" id="ACAC_0001273701-mRNA-1"/>
    </source>
</evidence>
<sequence>MVWDRTYKLGCGAAICSGSTIVVCHYGPGGNSLNEEIYTVGEPCETDDHCRCDRCTCSRDEALCVKRENKTPPLVLTFPPLFPYNFQLPIILK</sequence>
<proteinExistence type="predicted"/>
<reference evidence="2" key="2">
    <citation type="submission" date="2017-02" db="UniProtKB">
        <authorList>
            <consortium name="WormBaseParasite"/>
        </authorList>
    </citation>
    <scope>IDENTIFICATION</scope>
</reference>
<evidence type="ECO:0000313" key="1">
    <source>
        <dbReference type="Proteomes" id="UP000035642"/>
    </source>
</evidence>
<accession>A0A0K0DM52</accession>
<name>A0A0K0DM52_ANGCA</name>
<dbReference type="WBParaSite" id="ACAC_0001273701-mRNA-1">
    <property type="protein sequence ID" value="ACAC_0001273701-mRNA-1"/>
    <property type="gene ID" value="ACAC_0001273701"/>
</dbReference>
<dbReference type="Gene3D" id="3.40.33.10">
    <property type="entry name" value="CAP"/>
    <property type="match status" value="1"/>
</dbReference>
<keyword evidence="1" id="KW-1185">Reference proteome</keyword>
<dbReference type="Proteomes" id="UP000035642">
    <property type="component" value="Unassembled WGS sequence"/>
</dbReference>
<dbReference type="STRING" id="6313.A0A0K0DM52"/>
<reference evidence="1" key="1">
    <citation type="submission" date="2012-09" db="EMBL/GenBank/DDBJ databases">
        <authorList>
            <person name="Martin A.A."/>
        </authorList>
    </citation>
    <scope>NUCLEOTIDE SEQUENCE</scope>
</reference>
<dbReference type="SUPFAM" id="SSF55797">
    <property type="entry name" value="PR-1-like"/>
    <property type="match status" value="1"/>
</dbReference>
<protein>
    <submittedName>
        <fullName evidence="2">SCP domain-containing protein</fullName>
    </submittedName>
</protein>